<proteinExistence type="predicted"/>
<name>A0A9W6SHL5_9ACTN</name>
<dbReference type="Proteomes" id="UP001165079">
    <property type="component" value="Unassembled WGS sequence"/>
</dbReference>
<reference evidence="1" key="1">
    <citation type="submission" date="2023-03" db="EMBL/GenBank/DDBJ databases">
        <title>Actinorhabdospora filicis NBRC 111898.</title>
        <authorList>
            <person name="Ichikawa N."/>
            <person name="Sato H."/>
            <person name="Tonouchi N."/>
        </authorList>
    </citation>
    <scope>NUCLEOTIDE SEQUENCE</scope>
    <source>
        <strain evidence="1">NBRC 111898</strain>
    </source>
</reference>
<evidence type="ECO:0000313" key="1">
    <source>
        <dbReference type="EMBL" id="GLZ75631.1"/>
    </source>
</evidence>
<dbReference type="AlphaFoldDB" id="A0A9W6SHL5"/>
<gene>
    <name evidence="1" type="ORF">Afil01_04380</name>
</gene>
<accession>A0A9W6SHL5</accession>
<organism evidence="1 2">
    <name type="scientific">Actinorhabdospora filicis</name>
    <dbReference type="NCBI Taxonomy" id="1785913"/>
    <lineage>
        <taxon>Bacteria</taxon>
        <taxon>Bacillati</taxon>
        <taxon>Actinomycetota</taxon>
        <taxon>Actinomycetes</taxon>
        <taxon>Micromonosporales</taxon>
        <taxon>Micromonosporaceae</taxon>
        <taxon>Actinorhabdospora</taxon>
    </lineage>
</organism>
<dbReference type="EMBL" id="BSTX01000001">
    <property type="protein sequence ID" value="GLZ75631.1"/>
    <property type="molecule type" value="Genomic_DNA"/>
</dbReference>
<protein>
    <submittedName>
        <fullName evidence="1">Uncharacterized protein</fullName>
    </submittedName>
</protein>
<keyword evidence="2" id="KW-1185">Reference proteome</keyword>
<evidence type="ECO:0000313" key="2">
    <source>
        <dbReference type="Proteomes" id="UP001165079"/>
    </source>
</evidence>
<sequence>MTGRESWSAGESLPGRFVSVRLGGRGAAPTERRSVDGAARLTGRRRRVDGAAPMGAKAVRGVVLYGVLCTGLTVDALRCTASTMSGRFCSPHGMGAMGQAATAVHGAAP</sequence>
<comment type="caution">
    <text evidence="1">The sequence shown here is derived from an EMBL/GenBank/DDBJ whole genome shotgun (WGS) entry which is preliminary data.</text>
</comment>